<dbReference type="GO" id="GO:0005524">
    <property type="term" value="F:ATP binding"/>
    <property type="evidence" value="ECO:0007669"/>
    <property type="project" value="UniProtKB-KW"/>
</dbReference>
<feature type="non-terminal residue" evidence="9">
    <location>
        <position position="1"/>
    </location>
</feature>
<evidence type="ECO:0000256" key="1">
    <source>
        <dbReference type="ARBA" id="ARBA00004245"/>
    </source>
</evidence>
<keyword evidence="5" id="KW-0067">ATP-binding</keyword>
<dbReference type="InterPro" id="IPR032405">
    <property type="entry name" value="Kinesin_assoc"/>
</dbReference>
<dbReference type="Pfam" id="PF00498">
    <property type="entry name" value="FHA"/>
    <property type="match status" value="1"/>
</dbReference>
<feature type="non-terminal residue" evidence="9">
    <location>
        <position position="114"/>
    </location>
</feature>
<dbReference type="OrthoDB" id="3176171at2759"/>
<name>A0A8J6BC40_ELECQ</name>
<evidence type="ECO:0000256" key="2">
    <source>
        <dbReference type="ARBA" id="ARBA00022490"/>
    </source>
</evidence>
<keyword evidence="6" id="KW-0505">Motor protein</keyword>
<proteinExistence type="predicted"/>
<dbReference type="EMBL" id="WNTK01103658">
    <property type="protein sequence ID" value="KAG9460170.1"/>
    <property type="molecule type" value="Genomic_DNA"/>
</dbReference>
<evidence type="ECO:0000259" key="8">
    <source>
        <dbReference type="SMART" id="SM00240"/>
    </source>
</evidence>
<comment type="subcellular location">
    <subcellularLocation>
        <location evidence="1">Cytoplasm</location>
        <location evidence="1">Cytoskeleton</location>
    </subcellularLocation>
</comment>
<dbReference type="Proteomes" id="UP000770717">
    <property type="component" value="Unassembled WGS sequence"/>
</dbReference>
<keyword evidence="4" id="KW-0547">Nucleotide-binding</keyword>
<evidence type="ECO:0000313" key="10">
    <source>
        <dbReference type="Proteomes" id="UP000770717"/>
    </source>
</evidence>
<dbReference type="PANTHER" id="PTHR47117:SF9">
    <property type="entry name" value="KINESIN-LIKE PROTEIN KIF1C ISOFORM X1"/>
    <property type="match status" value="1"/>
</dbReference>
<dbReference type="SUPFAM" id="SSF49879">
    <property type="entry name" value="SMAD/FHA domain"/>
    <property type="match status" value="1"/>
</dbReference>
<protein>
    <recommendedName>
        <fullName evidence="8">FHA domain-containing protein</fullName>
    </recommendedName>
</protein>
<feature type="domain" description="FHA" evidence="8">
    <location>
        <begin position="51"/>
        <end position="104"/>
    </location>
</feature>
<accession>A0A8J6BC40</accession>
<keyword evidence="10" id="KW-1185">Reference proteome</keyword>
<dbReference type="Gene3D" id="2.60.200.20">
    <property type="match status" value="1"/>
</dbReference>
<sequence length="114" mass="12585">RESLLAEMGVALREDGGTVGVFSPKNIPHLVNLNEDPLMSECLLYHLKEGFTRVGRVDVDIKLSGQFIKEQHCLFHCNTNENGEVIVTLESCEGAETYVNGKQVTEPLVLKSGQ</sequence>
<dbReference type="GO" id="GO:0005874">
    <property type="term" value="C:microtubule"/>
    <property type="evidence" value="ECO:0007669"/>
    <property type="project" value="UniProtKB-KW"/>
</dbReference>
<dbReference type="PANTHER" id="PTHR47117">
    <property type="entry name" value="STAR-RELATED LIPID TRANSFER PROTEIN 9"/>
    <property type="match status" value="1"/>
</dbReference>
<dbReference type="AlphaFoldDB" id="A0A8J6BC40"/>
<organism evidence="9 10">
    <name type="scientific">Eleutherodactylus coqui</name>
    <name type="common">Puerto Rican coqui</name>
    <dbReference type="NCBI Taxonomy" id="57060"/>
    <lineage>
        <taxon>Eukaryota</taxon>
        <taxon>Metazoa</taxon>
        <taxon>Chordata</taxon>
        <taxon>Craniata</taxon>
        <taxon>Vertebrata</taxon>
        <taxon>Euteleostomi</taxon>
        <taxon>Amphibia</taxon>
        <taxon>Batrachia</taxon>
        <taxon>Anura</taxon>
        <taxon>Neobatrachia</taxon>
        <taxon>Hyloidea</taxon>
        <taxon>Eleutherodactylidae</taxon>
        <taxon>Eleutherodactylinae</taxon>
        <taxon>Eleutherodactylus</taxon>
        <taxon>Eleutherodactylus</taxon>
    </lineage>
</organism>
<dbReference type="Gene3D" id="6.10.250.2530">
    <property type="match status" value="1"/>
</dbReference>
<evidence type="ECO:0000313" key="9">
    <source>
        <dbReference type="EMBL" id="KAG9460170.1"/>
    </source>
</evidence>
<evidence type="ECO:0000256" key="6">
    <source>
        <dbReference type="ARBA" id="ARBA00023175"/>
    </source>
</evidence>
<evidence type="ECO:0000256" key="7">
    <source>
        <dbReference type="ARBA" id="ARBA00023212"/>
    </source>
</evidence>
<dbReference type="InterPro" id="IPR008984">
    <property type="entry name" value="SMAD_FHA_dom_sf"/>
</dbReference>
<dbReference type="SMART" id="SM00240">
    <property type="entry name" value="FHA"/>
    <property type="match status" value="1"/>
</dbReference>
<comment type="caution">
    <text evidence="9">The sequence shown here is derived from an EMBL/GenBank/DDBJ whole genome shotgun (WGS) entry which is preliminary data.</text>
</comment>
<keyword evidence="7" id="KW-0206">Cytoskeleton</keyword>
<keyword evidence="2" id="KW-0963">Cytoplasm</keyword>
<evidence type="ECO:0000256" key="3">
    <source>
        <dbReference type="ARBA" id="ARBA00022701"/>
    </source>
</evidence>
<gene>
    <name evidence="9" type="ORF">GDO78_013773</name>
</gene>
<evidence type="ECO:0000256" key="4">
    <source>
        <dbReference type="ARBA" id="ARBA00022741"/>
    </source>
</evidence>
<dbReference type="InterPro" id="IPR000253">
    <property type="entry name" value="FHA_dom"/>
</dbReference>
<dbReference type="Pfam" id="PF16183">
    <property type="entry name" value="Kinesin_assoc"/>
    <property type="match status" value="1"/>
</dbReference>
<keyword evidence="3" id="KW-0493">Microtubule</keyword>
<evidence type="ECO:0000256" key="5">
    <source>
        <dbReference type="ARBA" id="ARBA00022840"/>
    </source>
</evidence>
<reference evidence="9" key="1">
    <citation type="thesis" date="2020" institute="ProQuest LLC" country="789 East Eisenhower Parkway, Ann Arbor, MI, USA">
        <title>Comparative Genomics and Chromosome Evolution.</title>
        <authorList>
            <person name="Mudd A.B."/>
        </authorList>
    </citation>
    <scope>NUCLEOTIDE SEQUENCE</scope>
    <source>
        <strain evidence="9">HN-11 Male</strain>
        <tissue evidence="9">Kidney and liver</tissue>
    </source>
</reference>